<reference evidence="3 4" key="1">
    <citation type="submission" date="2023-10" db="EMBL/GenBank/DDBJ databases">
        <title>Saccharopolyspora sp. nov., isolated from mangrove soil.</title>
        <authorList>
            <person name="Lu Y."/>
            <person name="Liu W."/>
        </authorList>
    </citation>
    <scope>NUCLEOTIDE SEQUENCE [LARGE SCALE GENOMIC DNA]</scope>
    <source>
        <strain evidence="3 4">S2-29</strain>
    </source>
</reference>
<organism evidence="3 4">
    <name type="scientific">Saccharopolyspora mangrovi</name>
    <dbReference type="NCBI Taxonomy" id="3082379"/>
    <lineage>
        <taxon>Bacteria</taxon>
        <taxon>Bacillati</taxon>
        <taxon>Actinomycetota</taxon>
        <taxon>Actinomycetes</taxon>
        <taxon>Pseudonocardiales</taxon>
        <taxon>Pseudonocardiaceae</taxon>
        <taxon>Saccharopolyspora</taxon>
    </lineage>
</organism>
<comment type="caution">
    <text evidence="3">The sequence shown here is derived from an EMBL/GenBank/DDBJ whole genome shotgun (WGS) entry which is preliminary data.</text>
</comment>
<dbReference type="Proteomes" id="UP001327093">
    <property type="component" value="Unassembled WGS sequence"/>
</dbReference>
<name>A0ABU6A3N9_9PSEU</name>
<evidence type="ECO:0000313" key="3">
    <source>
        <dbReference type="EMBL" id="MEB3366189.1"/>
    </source>
</evidence>
<proteinExistence type="predicted"/>
<accession>A0ABU6A3N9</accession>
<evidence type="ECO:0008006" key="5">
    <source>
        <dbReference type="Google" id="ProtNLM"/>
    </source>
</evidence>
<evidence type="ECO:0000313" key="4">
    <source>
        <dbReference type="Proteomes" id="UP001327093"/>
    </source>
</evidence>
<keyword evidence="2" id="KW-0812">Transmembrane</keyword>
<protein>
    <recommendedName>
        <fullName evidence="5">DUF4229 domain-containing protein</fullName>
    </recommendedName>
</protein>
<dbReference type="EMBL" id="JAWLNX010000001">
    <property type="protein sequence ID" value="MEB3366189.1"/>
    <property type="molecule type" value="Genomic_DNA"/>
</dbReference>
<gene>
    <name evidence="3" type="ORF">R4I43_02130</name>
</gene>
<feature type="transmembrane region" description="Helical" evidence="2">
    <location>
        <begin position="40"/>
        <end position="58"/>
    </location>
</feature>
<evidence type="ECO:0000256" key="2">
    <source>
        <dbReference type="SAM" id="Phobius"/>
    </source>
</evidence>
<keyword evidence="2" id="KW-0472">Membrane</keyword>
<sequence length="120" mass="12396">MRGVVGGTLIVMVARVALAVAGVAAVAAVVVAIVLRGWEFASWVATVISLVALAVGWLTRAKTRKGGPVGDTIKQSGIRAGRDAIAKRVSAEDSQDEITQDDITAERDVIGKDTNPSGDN</sequence>
<evidence type="ECO:0000256" key="1">
    <source>
        <dbReference type="SAM" id="MobiDB-lite"/>
    </source>
</evidence>
<dbReference type="RefSeq" id="WP_324263754.1">
    <property type="nucleotide sequence ID" value="NZ_JAWLNX010000001.1"/>
</dbReference>
<feature type="region of interest" description="Disordered" evidence="1">
    <location>
        <begin position="84"/>
        <end position="120"/>
    </location>
</feature>
<feature type="transmembrane region" description="Helical" evidence="2">
    <location>
        <begin position="12"/>
        <end position="34"/>
    </location>
</feature>
<keyword evidence="4" id="KW-1185">Reference proteome</keyword>
<keyword evidence="2" id="KW-1133">Transmembrane helix</keyword>